<dbReference type="Proteomes" id="UP000186817">
    <property type="component" value="Unassembled WGS sequence"/>
</dbReference>
<evidence type="ECO:0000256" key="2">
    <source>
        <dbReference type="SAM" id="MobiDB-lite"/>
    </source>
</evidence>
<comment type="caution">
    <text evidence="3">The sequence shown here is derived from an EMBL/GenBank/DDBJ whole genome shotgun (WGS) entry which is preliminary data.</text>
</comment>
<feature type="region of interest" description="Disordered" evidence="2">
    <location>
        <begin position="24"/>
        <end position="96"/>
    </location>
</feature>
<evidence type="ECO:0000313" key="4">
    <source>
        <dbReference type="Proteomes" id="UP000186817"/>
    </source>
</evidence>
<name>A0A1Q9D7L7_SYMMI</name>
<organism evidence="3 4">
    <name type="scientific">Symbiodinium microadriaticum</name>
    <name type="common">Dinoflagellate</name>
    <name type="synonym">Zooxanthella microadriatica</name>
    <dbReference type="NCBI Taxonomy" id="2951"/>
    <lineage>
        <taxon>Eukaryota</taxon>
        <taxon>Sar</taxon>
        <taxon>Alveolata</taxon>
        <taxon>Dinophyceae</taxon>
        <taxon>Suessiales</taxon>
        <taxon>Symbiodiniaceae</taxon>
        <taxon>Symbiodinium</taxon>
    </lineage>
</organism>
<evidence type="ECO:0000313" key="3">
    <source>
        <dbReference type="EMBL" id="OLP91126.1"/>
    </source>
</evidence>
<dbReference type="AlphaFoldDB" id="A0A1Q9D7L7"/>
<keyword evidence="1" id="KW-0175">Coiled coil</keyword>
<sequence length="687" mass="72184">MSGMVLLWPKETKFAAFVAAFRPGPSAAAGKPRQSCPLSPAASASGWKSPASHPAQASNHGAKGSRGCGADGSQEVEQKAAEEVEHRTAENVEDGVPEALDQRAEKAAKGRAKALLESLVSEAERQEEQAHQRHLPYSAIEGARHVSGGTWHAGVSTDGYASSPYTAAHDCVQKCPHRRWRCGWRSRWRKYGVYGESIAILQSNRHQQLYHSFVENVKSPWAASSCTTATELCHVLVTAALDGGVYNNGAITKIPGKLLKLALLHSSVKLQRQALTGYTLEFSGCMLLKKWSAQVRAEFAEEIVVRATSVRVTCASVKFQTTGAAALVAAPRRKVSDVHCFLPLQDRVEHQGDSAMKKIGALFAQLLVSTSSTLVSRGVVKFGPGNCVSAWVGEASHCVVRTACGAQPAFAAYAIRVVCVDEDGGRVLHTFQQGGFDTEETFDTNIKCHRVETGDSVQVPQLSVAATSKGTAGSASEATQHSAAAAGVAANEAASQQLSKLESQVQLLTSNEMEMKREIEELQARLNGSESRALRGRTEEGSRSTQALDTVAAALAAVSAPKTQSQQSPAGHTHPAKPAPSAMQAPPASPAKLASRVHITAASPSTAKPVAAPATVAAFSVQDPTIAASAENAAQGAEKAAAEAELEAQGAQALAPPVKLTGSGTKEDLEDEKLVSLMDDGDTGDDA</sequence>
<accession>A0A1Q9D7L7</accession>
<feature type="compositionally biased region" description="Low complexity" evidence="2">
    <location>
        <begin position="579"/>
        <end position="592"/>
    </location>
</feature>
<gene>
    <name evidence="3" type="ORF">AK812_SmicGene27193</name>
</gene>
<feature type="region of interest" description="Disordered" evidence="2">
    <location>
        <begin position="630"/>
        <end position="687"/>
    </location>
</feature>
<dbReference type="EMBL" id="LSRX01000678">
    <property type="protein sequence ID" value="OLP91126.1"/>
    <property type="molecule type" value="Genomic_DNA"/>
</dbReference>
<dbReference type="OrthoDB" id="445651at2759"/>
<reference evidence="3 4" key="1">
    <citation type="submission" date="2016-02" db="EMBL/GenBank/DDBJ databases">
        <title>Genome analysis of coral dinoflagellate symbionts highlights evolutionary adaptations to a symbiotic lifestyle.</title>
        <authorList>
            <person name="Aranda M."/>
            <person name="Li Y."/>
            <person name="Liew Y.J."/>
            <person name="Baumgarten S."/>
            <person name="Simakov O."/>
            <person name="Wilson M."/>
            <person name="Piel J."/>
            <person name="Ashoor H."/>
            <person name="Bougouffa S."/>
            <person name="Bajic V.B."/>
            <person name="Ryu T."/>
            <person name="Ravasi T."/>
            <person name="Bayer T."/>
            <person name="Micklem G."/>
            <person name="Kim H."/>
            <person name="Bhak J."/>
            <person name="Lajeunesse T.C."/>
            <person name="Voolstra C.R."/>
        </authorList>
    </citation>
    <scope>NUCLEOTIDE SEQUENCE [LARGE SCALE GENOMIC DNA]</scope>
    <source>
        <strain evidence="3 4">CCMP2467</strain>
    </source>
</reference>
<feature type="compositionally biased region" description="Polar residues" evidence="2">
    <location>
        <begin position="561"/>
        <end position="570"/>
    </location>
</feature>
<proteinExistence type="predicted"/>
<keyword evidence="4" id="KW-1185">Reference proteome</keyword>
<feature type="compositionally biased region" description="Basic and acidic residues" evidence="2">
    <location>
        <begin position="76"/>
        <end position="90"/>
    </location>
</feature>
<feature type="region of interest" description="Disordered" evidence="2">
    <location>
        <begin position="559"/>
        <end position="592"/>
    </location>
</feature>
<feature type="compositionally biased region" description="Low complexity" evidence="2">
    <location>
        <begin position="630"/>
        <end position="639"/>
    </location>
</feature>
<protein>
    <submittedName>
        <fullName evidence="3">Uncharacterized protein</fullName>
    </submittedName>
</protein>
<feature type="coiled-coil region" evidence="1">
    <location>
        <begin position="491"/>
        <end position="532"/>
    </location>
</feature>
<evidence type="ECO:0000256" key="1">
    <source>
        <dbReference type="SAM" id="Coils"/>
    </source>
</evidence>